<evidence type="ECO:0000256" key="4">
    <source>
        <dbReference type="ARBA" id="ARBA00022989"/>
    </source>
</evidence>
<keyword evidence="4 6" id="KW-1133">Transmembrane helix</keyword>
<dbReference type="Proteomes" id="UP000184480">
    <property type="component" value="Unassembled WGS sequence"/>
</dbReference>
<evidence type="ECO:0000256" key="2">
    <source>
        <dbReference type="ARBA" id="ARBA00009694"/>
    </source>
</evidence>
<evidence type="ECO:0000313" key="8">
    <source>
        <dbReference type="Proteomes" id="UP000184480"/>
    </source>
</evidence>
<proteinExistence type="inferred from homology"/>
<dbReference type="STRING" id="1346286.SAMN05444362_1041"/>
<comment type="subcellular location">
    <subcellularLocation>
        <location evidence="1">Membrane</location>
        <topology evidence="1">Multi-pass membrane protein</topology>
    </subcellularLocation>
</comment>
<dbReference type="InterPro" id="IPR006696">
    <property type="entry name" value="DUF423"/>
</dbReference>
<name>A0A1M4Z7A6_9BACT</name>
<comment type="similarity">
    <text evidence="2">Belongs to the UPF0382 family.</text>
</comment>
<keyword evidence="8" id="KW-1185">Reference proteome</keyword>
<dbReference type="RefSeq" id="WP_062181330.1">
    <property type="nucleotide sequence ID" value="NZ_BBXL01000013.1"/>
</dbReference>
<evidence type="ECO:0000256" key="3">
    <source>
        <dbReference type="ARBA" id="ARBA00022692"/>
    </source>
</evidence>
<dbReference type="EMBL" id="FQUC01000004">
    <property type="protein sequence ID" value="SHF13904.1"/>
    <property type="molecule type" value="Genomic_DNA"/>
</dbReference>
<keyword evidence="5 6" id="KW-0472">Membrane</keyword>
<evidence type="ECO:0000256" key="6">
    <source>
        <dbReference type="SAM" id="Phobius"/>
    </source>
</evidence>
<dbReference type="OrthoDB" id="9802121at2"/>
<feature type="transmembrane region" description="Helical" evidence="6">
    <location>
        <begin position="100"/>
        <end position="124"/>
    </location>
</feature>
<gene>
    <name evidence="7" type="ORF">SAMN05444362_1041</name>
</gene>
<dbReference type="GO" id="GO:0005886">
    <property type="term" value="C:plasma membrane"/>
    <property type="evidence" value="ECO:0007669"/>
    <property type="project" value="TreeGrafter"/>
</dbReference>
<dbReference type="PANTHER" id="PTHR43461:SF1">
    <property type="entry name" value="TRANSMEMBRANE PROTEIN 256"/>
    <property type="match status" value="1"/>
</dbReference>
<dbReference type="PANTHER" id="PTHR43461">
    <property type="entry name" value="TRANSMEMBRANE PROTEIN 256"/>
    <property type="match status" value="1"/>
</dbReference>
<organism evidence="7 8">
    <name type="scientific">Dysgonomonas macrotermitis</name>
    <dbReference type="NCBI Taxonomy" id="1346286"/>
    <lineage>
        <taxon>Bacteria</taxon>
        <taxon>Pseudomonadati</taxon>
        <taxon>Bacteroidota</taxon>
        <taxon>Bacteroidia</taxon>
        <taxon>Bacteroidales</taxon>
        <taxon>Dysgonomonadaceae</taxon>
        <taxon>Dysgonomonas</taxon>
    </lineage>
</organism>
<keyword evidence="3 6" id="KW-0812">Transmembrane</keyword>
<feature type="transmembrane region" description="Helical" evidence="6">
    <location>
        <begin position="45"/>
        <end position="62"/>
    </location>
</feature>
<sequence length="128" mass="14391">MKQTILIVGGLYGMLSVILGAFGAHAFKSMISADKLASFEVGVRYQMYHAIVLLILGFFLNFDTSIEKWSSLCIIIGTFLFSISIYFLAFSEYWNINWKFLGPVTPLGGLFMIVGWALLIIFFAKNKI</sequence>
<evidence type="ECO:0000256" key="5">
    <source>
        <dbReference type="ARBA" id="ARBA00023136"/>
    </source>
</evidence>
<accession>A0A1M4Z7A6</accession>
<evidence type="ECO:0000313" key="7">
    <source>
        <dbReference type="EMBL" id="SHF13904.1"/>
    </source>
</evidence>
<dbReference type="Pfam" id="PF04241">
    <property type="entry name" value="DUF423"/>
    <property type="match status" value="1"/>
</dbReference>
<dbReference type="AlphaFoldDB" id="A0A1M4Z7A6"/>
<feature type="transmembrane region" description="Helical" evidence="6">
    <location>
        <begin position="69"/>
        <end position="88"/>
    </location>
</feature>
<evidence type="ECO:0000256" key="1">
    <source>
        <dbReference type="ARBA" id="ARBA00004141"/>
    </source>
</evidence>
<reference evidence="8" key="1">
    <citation type="submission" date="2016-11" db="EMBL/GenBank/DDBJ databases">
        <authorList>
            <person name="Varghese N."/>
            <person name="Submissions S."/>
        </authorList>
    </citation>
    <scope>NUCLEOTIDE SEQUENCE [LARGE SCALE GENOMIC DNA]</scope>
    <source>
        <strain evidence="8">DSM 27370</strain>
    </source>
</reference>
<feature type="transmembrane region" description="Helical" evidence="6">
    <location>
        <begin position="5"/>
        <end position="25"/>
    </location>
</feature>
<protein>
    <submittedName>
        <fullName evidence="7">Uncharacterized membrane protein YgdD, TMEM256/DUF423 family</fullName>
    </submittedName>
</protein>